<dbReference type="Proteomes" id="UP000249005">
    <property type="component" value="Chromosome 1"/>
</dbReference>
<dbReference type="RefSeq" id="WP_111739267.1">
    <property type="nucleotide sequence ID" value="NZ_LR698987.1"/>
</dbReference>
<protein>
    <submittedName>
        <fullName evidence="1">Domain of Uncharacterized Function with PDB structure</fullName>
    </submittedName>
</protein>
<organism evidence="1 2">
    <name type="scientific">Leminorella richardii</name>
    <dbReference type="NCBI Taxonomy" id="158841"/>
    <lineage>
        <taxon>Bacteria</taxon>
        <taxon>Pseudomonadati</taxon>
        <taxon>Pseudomonadota</taxon>
        <taxon>Gammaproteobacteria</taxon>
        <taxon>Enterobacterales</taxon>
        <taxon>Budviciaceae</taxon>
        <taxon>Leminorella</taxon>
    </lineage>
</organism>
<evidence type="ECO:0000313" key="1">
    <source>
        <dbReference type="EMBL" id="SQI36177.1"/>
    </source>
</evidence>
<dbReference type="InterPro" id="IPR024476">
    <property type="entry name" value="DUF3861"/>
</dbReference>
<dbReference type="Gene3D" id="3.10.20.850">
    <property type="entry name" value="Protein of unknown function DUF3861"/>
    <property type="match status" value="1"/>
</dbReference>
<dbReference type="OrthoDB" id="119700at2"/>
<evidence type="ECO:0000313" key="2">
    <source>
        <dbReference type="Proteomes" id="UP000249005"/>
    </source>
</evidence>
<gene>
    <name evidence="1" type="ORF">NCTC12151_00641</name>
</gene>
<sequence length="97" mass="11389">MPSHKYRVTLEPLNDSGESVESPVTFEVENHDDIIKIVNMLKTREDIGFDEQTTLEFTVGLKLFSEVMMKHRKHWLFEPLKDSFKSFMMGLKKGIRE</sequence>
<name>A0A2X4U8M5_9GAMM</name>
<dbReference type="Pfam" id="PF12977">
    <property type="entry name" value="DUF3861"/>
    <property type="match status" value="1"/>
</dbReference>
<dbReference type="InterPro" id="IPR038194">
    <property type="entry name" value="DUF3861_sf"/>
</dbReference>
<dbReference type="AlphaFoldDB" id="A0A2X4U8M5"/>
<proteinExistence type="predicted"/>
<accession>A0A2X4U8M5</accession>
<dbReference type="KEGG" id="lri:NCTC12151_00641"/>
<dbReference type="EMBL" id="LS483470">
    <property type="protein sequence ID" value="SQI36177.1"/>
    <property type="molecule type" value="Genomic_DNA"/>
</dbReference>
<keyword evidence="2" id="KW-1185">Reference proteome</keyword>
<reference evidence="1 2" key="1">
    <citation type="submission" date="2018-06" db="EMBL/GenBank/DDBJ databases">
        <authorList>
            <consortium name="Pathogen Informatics"/>
            <person name="Doyle S."/>
        </authorList>
    </citation>
    <scope>NUCLEOTIDE SEQUENCE [LARGE SCALE GENOMIC DNA]</scope>
    <source>
        <strain evidence="1 2">NCTC12151</strain>
    </source>
</reference>